<dbReference type="RefSeq" id="WP_247376603.1">
    <property type="nucleotide sequence ID" value="NZ_JALLGV010000003.1"/>
</dbReference>
<keyword evidence="2" id="KW-1185">Reference proteome</keyword>
<name>A0ABD6C717_9EURY</name>
<dbReference type="EMBL" id="JBHUDJ010000001">
    <property type="protein sequence ID" value="MFD1586063.1"/>
    <property type="molecule type" value="Genomic_DNA"/>
</dbReference>
<sequence>MSRIDRDLIEQALDILSEHRGSDNSISSEELNRRLGVAETDSFEGKEVLQYLLYEEGIPIAATRSGYFLIDSKRELHRYVQTLHRSQFRTEKREQAAKRAFDSEFDIEKVSADDLVPQ</sequence>
<gene>
    <name evidence="1" type="ORF">ACFR9U_03645</name>
</gene>
<protein>
    <recommendedName>
        <fullName evidence="3">HTH HARE-type domain-containing protein</fullName>
    </recommendedName>
</protein>
<proteinExistence type="predicted"/>
<dbReference type="Proteomes" id="UP001597119">
    <property type="component" value="Unassembled WGS sequence"/>
</dbReference>
<comment type="caution">
    <text evidence="1">The sequence shown here is derived from an EMBL/GenBank/DDBJ whole genome shotgun (WGS) entry which is preliminary data.</text>
</comment>
<evidence type="ECO:0000313" key="2">
    <source>
        <dbReference type="Proteomes" id="UP001597119"/>
    </source>
</evidence>
<reference evidence="1 2" key="1">
    <citation type="journal article" date="2019" name="Int. J. Syst. Evol. Microbiol.">
        <title>The Global Catalogue of Microorganisms (GCM) 10K type strain sequencing project: providing services to taxonomists for standard genome sequencing and annotation.</title>
        <authorList>
            <consortium name="The Broad Institute Genomics Platform"/>
            <consortium name="The Broad Institute Genome Sequencing Center for Infectious Disease"/>
            <person name="Wu L."/>
            <person name="Ma J."/>
        </authorList>
    </citation>
    <scope>NUCLEOTIDE SEQUENCE [LARGE SCALE GENOMIC DNA]</scope>
    <source>
        <strain evidence="1 2">CGMCC 1.12125</strain>
    </source>
</reference>
<organism evidence="1 2">
    <name type="scientific">Halorientalis brevis</name>
    <dbReference type="NCBI Taxonomy" id="1126241"/>
    <lineage>
        <taxon>Archaea</taxon>
        <taxon>Methanobacteriati</taxon>
        <taxon>Methanobacteriota</taxon>
        <taxon>Stenosarchaea group</taxon>
        <taxon>Halobacteria</taxon>
        <taxon>Halobacteriales</taxon>
        <taxon>Haloarculaceae</taxon>
        <taxon>Halorientalis</taxon>
    </lineage>
</organism>
<evidence type="ECO:0008006" key="3">
    <source>
        <dbReference type="Google" id="ProtNLM"/>
    </source>
</evidence>
<accession>A0ABD6C717</accession>
<dbReference type="AlphaFoldDB" id="A0ABD6C717"/>
<evidence type="ECO:0000313" key="1">
    <source>
        <dbReference type="EMBL" id="MFD1586063.1"/>
    </source>
</evidence>